<feature type="compositionally biased region" description="Basic and acidic residues" evidence="1">
    <location>
        <begin position="164"/>
        <end position="188"/>
    </location>
</feature>
<reference evidence="2" key="1">
    <citation type="submission" date="2023-10" db="EMBL/GenBank/DDBJ databases">
        <authorList>
            <person name="Chen Y."/>
            <person name="Shah S."/>
            <person name="Dougan E. K."/>
            <person name="Thang M."/>
            <person name="Chan C."/>
        </authorList>
    </citation>
    <scope>NUCLEOTIDE SEQUENCE [LARGE SCALE GENOMIC DNA]</scope>
</reference>
<feature type="region of interest" description="Disordered" evidence="1">
    <location>
        <begin position="119"/>
        <end position="190"/>
    </location>
</feature>
<dbReference type="Proteomes" id="UP001189429">
    <property type="component" value="Unassembled WGS sequence"/>
</dbReference>
<evidence type="ECO:0000313" key="3">
    <source>
        <dbReference type="Proteomes" id="UP001189429"/>
    </source>
</evidence>
<gene>
    <name evidence="2" type="ORF">PCOR1329_LOCUS55808</name>
</gene>
<proteinExistence type="predicted"/>
<organism evidence="2 3">
    <name type="scientific">Prorocentrum cordatum</name>
    <dbReference type="NCBI Taxonomy" id="2364126"/>
    <lineage>
        <taxon>Eukaryota</taxon>
        <taxon>Sar</taxon>
        <taxon>Alveolata</taxon>
        <taxon>Dinophyceae</taxon>
        <taxon>Prorocentrales</taxon>
        <taxon>Prorocentraceae</taxon>
        <taxon>Prorocentrum</taxon>
    </lineage>
</organism>
<comment type="caution">
    <text evidence="2">The sequence shown here is derived from an EMBL/GenBank/DDBJ whole genome shotgun (WGS) entry which is preliminary data.</text>
</comment>
<evidence type="ECO:0000256" key="1">
    <source>
        <dbReference type="SAM" id="MobiDB-lite"/>
    </source>
</evidence>
<accession>A0ABN9VBW6</accession>
<dbReference type="EMBL" id="CAUYUJ010016850">
    <property type="protein sequence ID" value="CAK0869463.1"/>
    <property type="molecule type" value="Genomic_DNA"/>
</dbReference>
<protein>
    <submittedName>
        <fullName evidence="2">Uncharacterized protein</fullName>
    </submittedName>
</protein>
<name>A0ABN9VBW6_9DINO</name>
<keyword evidence="3" id="KW-1185">Reference proteome</keyword>
<feature type="compositionally biased region" description="Low complexity" evidence="1">
    <location>
        <begin position="121"/>
        <end position="136"/>
    </location>
</feature>
<evidence type="ECO:0000313" key="2">
    <source>
        <dbReference type="EMBL" id="CAK0869463.1"/>
    </source>
</evidence>
<sequence>MGAEGRMAVEEAKTQVVAQLQLNARTFAGQLKEHLIAARKQAETERTQISHAFKKKKGQSTGSTADVELGDHADILDAIVTNVRLEPRTQRARSQSGYALTQRKGGRERVLGCMLLRASRRGSASESGSSGSAQSGSRRRSWSQRSAARRGTLADPGPRQRVGAPEEPRDLEPRQRVGAPEEPRDLEPRQWAVDLEVARDAEPQVQV</sequence>